<feature type="compositionally biased region" description="Basic and acidic residues" evidence="2">
    <location>
        <begin position="402"/>
        <end position="437"/>
    </location>
</feature>
<protein>
    <recommendedName>
        <fullName evidence="3">Alpha/beta hydrolase fold-3 domain-containing protein</fullName>
    </recommendedName>
</protein>
<dbReference type="InterPro" id="IPR029058">
    <property type="entry name" value="AB_hydrolase_fold"/>
</dbReference>
<reference evidence="4 5" key="1">
    <citation type="submission" date="2015-05" db="EMBL/GenBank/DDBJ databases">
        <authorList>
            <person name="Wang D.B."/>
            <person name="Wang M."/>
        </authorList>
    </citation>
    <scope>NUCLEOTIDE SEQUENCE [LARGE SCALE GENOMIC DNA]</scope>
    <source>
        <strain evidence="4">VL1</strain>
    </source>
</reference>
<keyword evidence="1" id="KW-0378">Hydrolase</keyword>
<evidence type="ECO:0000313" key="4">
    <source>
        <dbReference type="EMBL" id="CRK07048.1"/>
    </source>
</evidence>
<keyword evidence="5" id="KW-1185">Reference proteome</keyword>
<feature type="domain" description="Alpha/beta hydrolase fold-3" evidence="3">
    <location>
        <begin position="135"/>
        <end position="355"/>
    </location>
</feature>
<feature type="region of interest" description="Disordered" evidence="2">
    <location>
        <begin position="1"/>
        <end position="47"/>
    </location>
</feature>
<evidence type="ECO:0000259" key="3">
    <source>
        <dbReference type="Pfam" id="PF07859"/>
    </source>
</evidence>
<evidence type="ECO:0000313" key="5">
    <source>
        <dbReference type="Proteomes" id="UP000044602"/>
    </source>
</evidence>
<gene>
    <name evidence="4" type="ORF">BN1708_009766</name>
</gene>
<sequence length="437" mass="47638">MLRKFTSSGGQSTSSASSSSSKRSRLSAKLSRSASRSTPGEGPCDEEYVNPLENVARWRLSAHALALRSGASFAFNWGNRSAPAPSSPSRTIYLDSTLSEWKGKDAIRVDVYEPSTTTQPSKARAAADPVKRVGVINLHGGGFILGSGTDDARWACAVVESLDAVVFSVNYRLAPGYPFPTPVEDTLDSILQIHARAGEFNVDPNRLLLSGFSAGGTLSLAAWVILQDPSRWGYVLSSSPSIAGLALFYPLLDFTTSRPVKRRLCVKPHETLPKSMTDLFDASYIHPAIPYDNCDDPRLSPGLMPLEYMERLPPVHLCLCEMDMLLTEGLKFADNLREAGVTVTSRVVLGEKHAWDKPPPFAPKASVSVEYQAAIVAMRHWLSDDGAKLTRADVGTVNDQTRVADDAPLDTRSRVERGERDEGEGEEKREKILLPGY</sequence>
<organism evidence="4 5">
    <name type="scientific">Verticillium longisporum</name>
    <name type="common">Verticillium dahliae var. longisporum</name>
    <dbReference type="NCBI Taxonomy" id="100787"/>
    <lineage>
        <taxon>Eukaryota</taxon>
        <taxon>Fungi</taxon>
        <taxon>Dikarya</taxon>
        <taxon>Ascomycota</taxon>
        <taxon>Pezizomycotina</taxon>
        <taxon>Sordariomycetes</taxon>
        <taxon>Hypocreomycetidae</taxon>
        <taxon>Glomerellales</taxon>
        <taxon>Plectosphaerellaceae</taxon>
        <taxon>Verticillium</taxon>
    </lineage>
</organism>
<evidence type="ECO:0000256" key="1">
    <source>
        <dbReference type="ARBA" id="ARBA00022801"/>
    </source>
</evidence>
<accession>A0A0G4KK96</accession>
<dbReference type="Pfam" id="PF07859">
    <property type="entry name" value="Abhydrolase_3"/>
    <property type="match status" value="1"/>
</dbReference>
<dbReference type="SUPFAM" id="SSF53474">
    <property type="entry name" value="alpha/beta-Hydrolases"/>
    <property type="match status" value="1"/>
</dbReference>
<dbReference type="PANTHER" id="PTHR48081">
    <property type="entry name" value="AB HYDROLASE SUPERFAMILY PROTEIN C4A8.06C"/>
    <property type="match status" value="1"/>
</dbReference>
<dbReference type="InterPro" id="IPR013094">
    <property type="entry name" value="AB_hydrolase_3"/>
</dbReference>
<name>A0A0G4KK96_VERLO</name>
<feature type="compositionally biased region" description="Low complexity" evidence="2">
    <location>
        <begin position="1"/>
        <end position="37"/>
    </location>
</feature>
<dbReference type="PANTHER" id="PTHR48081:SF8">
    <property type="entry name" value="ALPHA_BETA HYDROLASE FOLD-3 DOMAIN-CONTAINING PROTEIN-RELATED"/>
    <property type="match status" value="1"/>
</dbReference>
<dbReference type="EMBL" id="CVQH01001891">
    <property type="protein sequence ID" value="CRK07048.1"/>
    <property type="molecule type" value="Genomic_DNA"/>
</dbReference>
<dbReference type="InterPro" id="IPR050300">
    <property type="entry name" value="GDXG_lipolytic_enzyme"/>
</dbReference>
<feature type="non-terminal residue" evidence="4">
    <location>
        <position position="437"/>
    </location>
</feature>
<feature type="region of interest" description="Disordered" evidence="2">
    <location>
        <begin position="398"/>
        <end position="437"/>
    </location>
</feature>
<dbReference type="AlphaFoldDB" id="A0A0G4KK96"/>
<dbReference type="GO" id="GO:0016787">
    <property type="term" value="F:hydrolase activity"/>
    <property type="evidence" value="ECO:0007669"/>
    <property type="project" value="UniProtKB-KW"/>
</dbReference>
<proteinExistence type="predicted"/>
<dbReference type="Proteomes" id="UP000044602">
    <property type="component" value="Unassembled WGS sequence"/>
</dbReference>
<dbReference type="Gene3D" id="3.40.50.1820">
    <property type="entry name" value="alpha/beta hydrolase"/>
    <property type="match status" value="1"/>
</dbReference>
<evidence type="ECO:0000256" key="2">
    <source>
        <dbReference type="SAM" id="MobiDB-lite"/>
    </source>
</evidence>
<dbReference type="STRING" id="100787.A0A0G4KK96"/>